<feature type="domain" description="TRAM" evidence="2">
    <location>
        <begin position="33"/>
        <end position="87"/>
    </location>
</feature>
<dbReference type="InterPro" id="IPR012340">
    <property type="entry name" value="NA-bd_OB-fold"/>
</dbReference>
<name>A0A930H0N3_9FIRM</name>
<reference evidence="3" key="1">
    <citation type="submission" date="2020-04" db="EMBL/GenBank/DDBJ databases">
        <title>Deep metagenomics examines the oral microbiome during advanced dental caries in children, revealing novel taxa and co-occurrences with host molecules.</title>
        <authorList>
            <person name="Baker J.L."/>
            <person name="Morton J.T."/>
            <person name="Dinis M."/>
            <person name="Alvarez R."/>
            <person name="Tran N.C."/>
            <person name="Knight R."/>
            <person name="Edlund A."/>
        </authorList>
    </citation>
    <scope>NUCLEOTIDE SEQUENCE</scope>
    <source>
        <strain evidence="3">JCVI_24_bin.2</strain>
    </source>
</reference>
<evidence type="ECO:0000259" key="2">
    <source>
        <dbReference type="PROSITE" id="PS50926"/>
    </source>
</evidence>
<gene>
    <name evidence="3" type="ORF">HXM93_06810</name>
</gene>
<dbReference type="PROSITE" id="PS50926">
    <property type="entry name" value="TRAM"/>
    <property type="match status" value="1"/>
</dbReference>
<comment type="caution">
    <text evidence="3">The sequence shown here is derived from an EMBL/GenBank/DDBJ whole genome shotgun (WGS) entry which is preliminary data.</text>
</comment>
<dbReference type="EMBL" id="JABZRD010000418">
    <property type="protein sequence ID" value="MBF1284222.1"/>
    <property type="molecule type" value="Genomic_DNA"/>
</dbReference>
<evidence type="ECO:0000313" key="3">
    <source>
        <dbReference type="EMBL" id="MBF1284222.1"/>
    </source>
</evidence>
<dbReference type="Proteomes" id="UP000709351">
    <property type="component" value="Unassembled WGS sequence"/>
</dbReference>
<dbReference type="Gene3D" id="2.40.50.140">
    <property type="entry name" value="Nucleic acid-binding proteins"/>
    <property type="match status" value="1"/>
</dbReference>
<feature type="region of interest" description="Disordered" evidence="1">
    <location>
        <begin position="1"/>
        <end position="31"/>
    </location>
</feature>
<feature type="non-terminal residue" evidence="3">
    <location>
        <position position="87"/>
    </location>
</feature>
<evidence type="ECO:0000313" key="4">
    <source>
        <dbReference type="Proteomes" id="UP000709351"/>
    </source>
</evidence>
<proteinExistence type="predicted"/>
<accession>A0A930H0N3</accession>
<dbReference type="AlphaFoldDB" id="A0A930H0N3"/>
<dbReference type="Pfam" id="PF01938">
    <property type="entry name" value="TRAM"/>
    <property type="match status" value="1"/>
</dbReference>
<protein>
    <submittedName>
        <fullName evidence="3">TRAM domain-containing protein</fullName>
    </submittedName>
</protein>
<dbReference type="SUPFAM" id="SSF50249">
    <property type="entry name" value="Nucleic acid-binding proteins"/>
    <property type="match status" value="1"/>
</dbReference>
<evidence type="ECO:0000256" key="1">
    <source>
        <dbReference type="SAM" id="MobiDB-lite"/>
    </source>
</evidence>
<sequence>MQKIEKESNRESNHESNQEESLQAKEREQNTKSYKKNELIILEITDLTEEGQGVGKKDGLVFFVKDSVMGDVVEARILKVKKNYAYA</sequence>
<organism evidence="3 4">
    <name type="scientific">Oribacterium parvum</name>
    <dbReference type="NCBI Taxonomy" id="1501329"/>
    <lineage>
        <taxon>Bacteria</taxon>
        <taxon>Bacillati</taxon>
        <taxon>Bacillota</taxon>
        <taxon>Clostridia</taxon>
        <taxon>Lachnospirales</taxon>
        <taxon>Lachnospiraceae</taxon>
        <taxon>Oribacterium</taxon>
    </lineage>
</organism>
<dbReference type="InterPro" id="IPR002792">
    <property type="entry name" value="TRAM_dom"/>
</dbReference>